<protein>
    <recommendedName>
        <fullName evidence="1">Endonuclease/exonuclease/phosphatase domain-containing protein</fullName>
    </recommendedName>
</protein>
<proteinExistence type="predicted"/>
<gene>
    <name evidence="2" type="ORF">PECUL_23A047619</name>
</gene>
<keyword evidence="3" id="KW-1185">Reference proteome</keyword>
<reference evidence="2" key="1">
    <citation type="submission" date="2022-03" db="EMBL/GenBank/DDBJ databases">
        <authorList>
            <person name="Alioto T."/>
            <person name="Alioto T."/>
            <person name="Gomez Garrido J."/>
        </authorList>
    </citation>
    <scope>NUCLEOTIDE SEQUENCE</scope>
</reference>
<dbReference type="GO" id="GO:0003824">
    <property type="term" value="F:catalytic activity"/>
    <property type="evidence" value="ECO:0007669"/>
    <property type="project" value="InterPro"/>
</dbReference>
<dbReference type="AlphaFoldDB" id="A0AAD1SG32"/>
<dbReference type="EMBL" id="OW240916">
    <property type="protein sequence ID" value="CAH2296541.1"/>
    <property type="molecule type" value="Genomic_DNA"/>
</dbReference>
<dbReference type="Pfam" id="PF03372">
    <property type="entry name" value="Exo_endo_phos"/>
    <property type="match status" value="1"/>
</dbReference>
<evidence type="ECO:0000313" key="3">
    <source>
        <dbReference type="Proteomes" id="UP001295444"/>
    </source>
</evidence>
<dbReference type="InterPro" id="IPR005135">
    <property type="entry name" value="Endo/exonuclease/phosphatase"/>
</dbReference>
<evidence type="ECO:0000313" key="2">
    <source>
        <dbReference type="EMBL" id="CAH2296541.1"/>
    </source>
</evidence>
<sequence length="221" mass="24874">MVDQGPPSGMQATWRGYAPAQLIYWSNNVRGLNVPEKRFQLMRRLWSARTSVAFLQETHFRNRDAPKLENRRLPTAYCANHPEARKAGVAILFAHTTPFQCTATKADPNGQYLFLKGTIADHTYTFACLYNPNRKQHTFISWTLAKLGSFREGLLVVAGDLNLQLDPHLDTSRGHSAVPHTAYEQHSGLCTRQDWWIAGGRAIQKTGTTPITRMSTHITAV</sequence>
<organism evidence="2 3">
    <name type="scientific">Pelobates cultripes</name>
    <name type="common">Western spadefoot toad</name>
    <dbReference type="NCBI Taxonomy" id="61616"/>
    <lineage>
        <taxon>Eukaryota</taxon>
        <taxon>Metazoa</taxon>
        <taxon>Chordata</taxon>
        <taxon>Craniata</taxon>
        <taxon>Vertebrata</taxon>
        <taxon>Euteleostomi</taxon>
        <taxon>Amphibia</taxon>
        <taxon>Batrachia</taxon>
        <taxon>Anura</taxon>
        <taxon>Pelobatoidea</taxon>
        <taxon>Pelobatidae</taxon>
        <taxon>Pelobates</taxon>
    </lineage>
</organism>
<evidence type="ECO:0000259" key="1">
    <source>
        <dbReference type="Pfam" id="PF03372"/>
    </source>
</evidence>
<name>A0AAD1SG32_PELCU</name>
<dbReference type="SUPFAM" id="SSF56219">
    <property type="entry name" value="DNase I-like"/>
    <property type="match status" value="1"/>
</dbReference>
<dbReference type="InterPro" id="IPR036691">
    <property type="entry name" value="Endo/exonu/phosph_ase_sf"/>
</dbReference>
<dbReference type="Gene3D" id="3.60.10.10">
    <property type="entry name" value="Endonuclease/exonuclease/phosphatase"/>
    <property type="match status" value="1"/>
</dbReference>
<dbReference type="Proteomes" id="UP001295444">
    <property type="component" value="Chromosome 05"/>
</dbReference>
<feature type="domain" description="Endonuclease/exonuclease/phosphatase" evidence="1">
    <location>
        <begin position="49"/>
        <end position="169"/>
    </location>
</feature>
<accession>A0AAD1SG32</accession>